<dbReference type="GO" id="GO:0043565">
    <property type="term" value="F:sequence-specific DNA binding"/>
    <property type="evidence" value="ECO:0007669"/>
    <property type="project" value="TreeGrafter"/>
</dbReference>
<dbReference type="InterPro" id="IPR036388">
    <property type="entry name" value="WH-like_DNA-bd_sf"/>
</dbReference>
<comment type="similarity">
    <text evidence="1">Belongs to the LysR transcriptional regulatory family.</text>
</comment>
<sequence length="301" mass="32924">MALPRLPLNALRAFEATARLRSMSAAASELGVTHGAISRHIRMLESQYGLALLRRLAKSVEPTPAGAQLAAKLGEAFEMMHLGVSQLTPGPLTLSCSATIMMYWLIPRLGTFKRANPELEIRLNVNYGEVDFVRDEISIAIRNSMFRSPEDVVIKTLTPEEIGPICHPDYVARAGLNTPDDLTGVHILSTATRPTAWQEWAAAVGRQDICLETHENYDHFYLVIQAAACGLGVAVAPRLLVENEIRSGHLAAPFGFAEGPHTLNLWIAPHMRARPEVRKVAEWIQSEMALSAQGGPEVLPA</sequence>
<dbReference type="InterPro" id="IPR000847">
    <property type="entry name" value="LysR_HTH_N"/>
</dbReference>
<dbReference type="EMBL" id="BSDO01000025">
    <property type="protein sequence ID" value="GLI25687.1"/>
    <property type="molecule type" value="Genomic_DNA"/>
</dbReference>
<dbReference type="SUPFAM" id="SSF46785">
    <property type="entry name" value="Winged helix' DNA-binding domain"/>
    <property type="match status" value="1"/>
</dbReference>
<keyword evidence="9" id="KW-1185">Reference proteome</keyword>
<dbReference type="Gene3D" id="3.40.190.10">
    <property type="entry name" value="Periplasmic binding protein-like II"/>
    <property type="match status" value="2"/>
</dbReference>
<dbReference type="PANTHER" id="PTHR30537:SF74">
    <property type="entry name" value="HTH-TYPE TRANSCRIPTIONAL REGULATOR TRPI"/>
    <property type="match status" value="1"/>
</dbReference>
<evidence type="ECO:0000313" key="6">
    <source>
        <dbReference type="EMBL" id="GLI25687.1"/>
    </source>
</evidence>
<reference evidence="7 9" key="2">
    <citation type="submission" date="2023-07" db="EMBL/GenBank/DDBJ databases">
        <title>Genomic Encyclopedia of Type Strains, Phase IV (KMG-IV): sequencing the most valuable type-strain genomes for metagenomic binning, comparative biology and taxonomic classification.</title>
        <authorList>
            <person name="Goeker M."/>
        </authorList>
    </citation>
    <scope>NUCLEOTIDE SEQUENCE [LARGE SCALE GENOMIC DNA]</scope>
    <source>
        <strain evidence="7 9">DSM 338</strain>
    </source>
</reference>
<dbReference type="GeneID" id="95766134"/>
<name>A0A9W6CUU8_XANFL</name>
<reference evidence="6" key="1">
    <citation type="submission" date="2022-12" db="EMBL/GenBank/DDBJ databases">
        <title>Reference genome sequencing for broad-spectrum identification of bacterial and archaeal isolates by mass spectrometry.</title>
        <authorList>
            <person name="Sekiguchi Y."/>
            <person name="Tourlousse D.M."/>
        </authorList>
    </citation>
    <scope>NUCLEOTIDE SEQUENCE</scope>
    <source>
        <strain evidence="6">301</strain>
    </source>
</reference>
<dbReference type="SUPFAM" id="SSF53850">
    <property type="entry name" value="Periplasmic binding protein-like II"/>
    <property type="match status" value="1"/>
</dbReference>
<evidence type="ECO:0000256" key="3">
    <source>
        <dbReference type="ARBA" id="ARBA00023125"/>
    </source>
</evidence>
<dbReference type="Proteomes" id="UP001245370">
    <property type="component" value="Unassembled WGS sequence"/>
</dbReference>
<feature type="domain" description="HTH lysR-type" evidence="5">
    <location>
        <begin position="6"/>
        <end position="63"/>
    </location>
</feature>
<dbReference type="RefSeq" id="WP_281810173.1">
    <property type="nucleotide sequence ID" value="NZ_BSDO01000025.1"/>
</dbReference>
<dbReference type="PANTHER" id="PTHR30537">
    <property type="entry name" value="HTH-TYPE TRANSCRIPTIONAL REGULATOR"/>
    <property type="match status" value="1"/>
</dbReference>
<dbReference type="EMBL" id="JAVDPY010000022">
    <property type="protein sequence ID" value="MDR6336933.1"/>
    <property type="molecule type" value="Genomic_DNA"/>
</dbReference>
<dbReference type="GO" id="GO:0003700">
    <property type="term" value="F:DNA-binding transcription factor activity"/>
    <property type="evidence" value="ECO:0007669"/>
    <property type="project" value="InterPro"/>
</dbReference>
<evidence type="ECO:0000313" key="9">
    <source>
        <dbReference type="Proteomes" id="UP001245370"/>
    </source>
</evidence>
<dbReference type="InterPro" id="IPR005119">
    <property type="entry name" value="LysR_subst-bd"/>
</dbReference>
<comment type="caution">
    <text evidence="6">The sequence shown here is derived from an EMBL/GenBank/DDBJ whole genome shotgun (WGS) entry which is preliminary data.</text>
</comment>
<dbReference type="GO" id="GO:0006351">
    <property type="term" value="P:DNA-templated transcription"/>
    <property type="evidence" value="ECO:0007669"/>
    <property type="project" value="TreeGrafter"/>
</dbReference>
<keyword evidence="4" id="KW-0804">Transcription</keyword>
<dbReference type="InterPro" id="IPR036390">
    <property type="entry name" value="WH_DNA-bd_sf"/>
</dbReference>
<accession>A0A9W6CUU8</accession>
<evidence type="ECO:0000256" key="2">
    <source>
        <dbReference type="ARBA" id="ARBA00023015"/>
    </source>
</evidence>
<organism evidence="6 8">
    <name type="scientific">Xanthobacter flavus</name>
    <dbReference type="NCBI Taxonomy" id="281"/>
    <lineage>
        <taxon>Bacteria</taxon>
        <taxon>Pseudomonadati</taxon>
        <taxon>Pseudomonadota</taxon>
        <taxon>Alphaproteobacteria</taxon>
        <taxon>Hyphomicrobiales</taxon>
        <taxon>Xanthobacteraceae</taxon>
        <taxon>Xanthobacter</taxon>
    </lineage>
</organism>
<dbReference type="PROSITE" id="PS50931">
    <property type="entry name" value="HTH_LYSR"/>
    <property type="match status" value="1"/>
</dbReference>
<proteinExistence type="inferred from homology"/>
<keyword evidence="2" id="KW-0805">Transcription regulation</keyword>
<dbReference type="Pfam" id="PF03466">
    <property type="entry name" value="LysR_substrate"/>
    <property type="match status" value="1"/>
</dbReference>
<keyword evidence="3 7" id="KW-0238">DNA-binding</keyword>
<dbReference type="InterPro" id="IPR058163">
    <property type="entry name" value="LysR-type_TF_proteobact-type"/>
</dbReference>
<evidence type="ECO:0000259" key="5">
    <source>
        <dbReference type="PROSITE" id="PS50931"/>
    </source>
</evidence>
<evidence type="ECO:0000313" key="8">
    <source>
        <dbReference type="Proteomes" id="UP001144397"/>
    </source>
</evidence>
<evidence type="ECO:0000256" key="4">
    <source>
        <dbReference type="ARBA" id="ARBA00023163"/>
    </source>
</evidence>
<dbReference type="Pfam" id="PF00126">
    <property type="entry name" value="HTH_1"/>
    <property type="match status" value="1"/>
</dbReference>
<gene>
    <name evidence="7" type="ORF">GGQ86_005437</name>
    <name evidence="6" type="ORF">XFLAVUS301_53610</name>
</gene>
<dbReference type="Gene3D" id="1.10.10.10">
    <property type="entry name" value="Winged helix-like DNA-binding domain superfamily/Winged helix DNA-binding domain"/>
    <property type="match status" value="1"/>
</dbReference>
<dbReference type="Proteomes" id="UP001144397">
    <property type="component" value="Unassembled WGS sequence"/>
</dbReference>
<dbReference type="AlphaFoldDB" id="A0A9W6CUU8"/>
<protein>
    <submittedName>
        <fullName evidence="7">DNA-binding transcriptional LysR family regulator</fullName>
    </submittedName>
    <submittedName>
        <fullName evidence="6">LysR family transcriptional regulator</fullName>
    </submittedName>
</protein>
<evidence type="ECO:0000313" key="7">
    <source>
        <dbReference type="EMBL" id="MDR6336933.1"/>
    </source>
</evidence>
<evidence type="ECO:0000256" key="1">
    <source>
        <dbReference type="ARBA" id="ARBA00009437"/>
    </source>
</evidence>
<dbReference type="FunFam" id="3.40.190.10:FF:000017">
    <property type="entry name" value="Glycine cleavage system transcriptional activator"/>
    <property type="match status" value="1"/>
</dbReference>